<protein>
    <recommendedName>
        <fullName evidence="3">Plasmid replication initiator RepA</fullName>
    </recommendedName>
</protein>
<dbReference type="Pfam" id="PF10134">
    <property type="entry name" value="RPA"/>
    <property type="match status" value="1"/>
</dbReference>
<comment type="caution">
    <text evidence="1">The sequence shown here is derived from an EMBL/GenBank/DDBJ whole genome shotgun (WGS) entry which is preliminary data.</text>
</comment>
<accession>A0A7Y9XYT3</accession>
<evidence type="ECO:0000313" key="2">
    <source>
        <dbReference type="Proteomes" id="UP000522081"/>
    </source>
</evidence>
<organism evidence="1 2">
    <name type="scientific">Novosphingobium marinum</name>
    <dbReference type="NCBI Taxonomy" id="1514948"/>
    <lineage>
        <taxon>Bacteria</taxon>
        <taxon>Pseudomonadati</taxon>
        <taxon>Pseudomonadota</taxon>
        <taxon>Alphaproteobacteria</taxon>
        <taxon>Sphingomonadales</taxon>
        <taxon>Sphingomonadaceae</taxon>
        <taxon>Novosphingobium</taxon>
    </lineage>
</organism>
<dbReference type="InterPro" id="IPR018777">
    <property type="entry name" value="Replication_initiator_prot_A"/>
</dbReference>
<gene>
    <name evidence="1" type="ORF">FHS75_003500</name>
</gene>
<evidence type="ECO:0008006" key="3">
    <source>
        <dbReference type="Google" id="ProtNLM"/>
    </source>
</evidence>
<proteinExistence type="predicted"/>
<keyword evidence="2" id="KW-1185">Reference proteome</keyword>
<dbReference type="AlphaFoldDB" id="A0A7Y9XYT3"/>
<sequence length="361" mass="41238">MVGETTKPERTPLLPLRHEQGDFFVCDIFDAAPKGDMASMAHPIFTLSTKPDTKKRRYEAPDGESYVEIRPNMIGLATMHDRDVLIYCISQVMAALKDGKQVHRTLRFKAFDLLVATNRPTAGTGYTGLKAALERLQGTQIETNITTGGVEQIDGFSLIDRYRIVRETRDGRMLDLEVTLSDWTFNAIAGNDVLTLNRRYFQLRKPLERRLYELARKHCGTQPEWKCGLEKLKARSGSTSSEKEFRRLVRAICKADEEHDHMPDYAFRLMGDVLTVTPKRSFLDQYAPPPKQDSLSGAYIIPLSPETLERAREVAPTWDVSVLADEWRSYAARQKEPPKNPDRAFLGFCRSWFEKRGRNGY</sequence>
<dbReference type="RefSeq" id="WP_179408905.1">
    <property type="nucleotide sequence ID" value="NZ_BMGF01000016.1"/>
</dbReference>
<evidence type="ECO:0000313" key="1">
    <source>
        <dbReference type="EMBL" id="NYH97139.1"/>
    </source>
</evidence>
<dbReference type="EMBL" id="JACBZF010000014">
    <property type="protein sequence ID" value="NYH97139.1"/>
    <property type="molecule type" value="Genomic_DNA"/>
</dbReference>
<name>A0A7Y9XYT3_9SPHN</name>
<dbReference type="Proteomes" id="UP000522081">
    <property type="component" value="Unassembled WGS sequence"/>
</dbReference>
<reference evidence="1 2" key="1">
    <citation type="submission" date="2020-07" db="EMBL/GenBank/DDBJ databases">
        <title>Genomic Encyclopedia of Type Strains, Phase IV (KMG-IV): sequencing the most valuable type-strain genomes for metagenomic binning, comparative biology and taxonomic classification.</title>
        <authorList>
            <person name="Goeker M."/>
        </authorList>
    </citation>
    <scope>NUCLEOTIDE SEQUENCE [LARGE SCALE GENOMIC DNA]</scope>
    <source>
        <strain evidence="1 2">DSM 29043</strain>
    </source>
</reference>